<reference evidence="2" key="1">
    <citation type="submission" date="2020-06" db="EMBL/GenBank/DDBJ databases">
        <authorList>
            <consortium name="Plant Systems Biology data submission"/>
        </authorList>
    </citation>
    <scope>NUCLEOTIDE SEQUENCE</scope>
    <source>
        <strain evidence="2">D6</strain>
    </source>
</reference>
<sequence>MGSKKKSKGKQRKNLKAKSHESHGGLGCFEGEEEGLKRLLEDIHETKEIDCHMVAKCLPKTLRNMREKKIEVHSLSIQLVCEYKNAYILPNITSSELEDKTNDHLCQSLAEKAFEFVPGYRELLSKDDIQQFSKYLLFLLSNEAVCEHLAKAGGNPYFDGSDSDNKADDDLAFLTNPIRTVLSSRAIDWPNFEMDKLKTAVDATCRSWAPRMDSKLCNGETAPFSANVQSMSGECQN</sequence>
<dbReference type="Proteomes" id="UP001153069">
    <property type="component" value="Unassembled WGS sequence"/>
</dbReference>
<keyword evidence="3" id="KW-1185">Reference proteome</keyword>
<evidence type="ECO:0000313" key="2">
    <source>
        <dbReference type="EMBL" id="CAB9509717.1"/>
    </source>
</evidence>
<protein>
    <submittedName>
        <fullName evidence="2">Uncharacterized protein</fullName>
    </submittedName>
</protein>
<dbReference type="AlphaFoldDB" id="A0A9N8DVG9"/>
<accession>A0A9N8DVG9</accession>
<proteinExistence type="predicted"/>
<name>A0A9N8DVG9_9STRA</name>
<evidence type="ECO:0000313" key="3">
    <source>
        <dbReference type="Proteomes" id="UP001153069"/>
    </source>
</evidence>
<evidence type="ECO:0000256" key="1">
    <source>
        <dbReference type="SAM" id="MobiDB-lite"/>
    </source>
</evidence>
<gene>
    <name evidence="2" type="ORF">SEMRO_402_G135460.1</name>
</gene>
<comment type="caution">
    <text evidence="2">The sequence shown here is derived from an EMBL/GenBank/DDBJ whole genome shotgun (WGS) entry which is preliminary data.</text>
</comment>
<feature type="region of interest" description="Disordered" evidence="1">
    <location>
        <begin position="1"/>
        <end position="26"/>
    </location>
</feature>
<dbReference type="EMBL" id="CAICTM010000401">
    <property type="protein sequence ID" value="CAB9509717.1"/>
    <property type="molecule type" value="Genomic_DNA"/>
</dbReference>
<feature type="compositionally biased region" description="Basic residues" evidence="1">
    <location>
        <begin position="1"/>
        <end position="17"/>
    </location>
</feature>
<organism evidence="2 3">
    <name type="scientific">Seminavis robusta</name>
    <dbReference type="NCBI Taxonomy" id="568900"/>
    <lineage>
        <taxon>Eukaryota</taxon>
        <taxon>Sar</taxon>
        <taxon>Stramenopiles</taxon>
        <taxon>Ochrophyta</taxon>
        <taxon>Bacillariophyta</taxon>
        <taxon>Bacillariophyceae</taxon>
        <taxon>Bacillariophycidae</taxon>
        <taxon>Naviculales</taxon>
        <taxon>Naviculaceae</taxon>
        <taxon>Seminavis</taxon>
    </lineage>
</organism>